<dbReference type="PANTHER" id="PTHR43081">
    <property type="entry name" value="ADENYLATE CYCLASE, TERMINAL-DIFFERENTIATION SPECIFIC-RELATED"/>
    <property type="match status" value="1"/>
</dbReference>
<keyword evidence="1" id="KW-0472">Membrane</keyword>
<dbReference type="PROSITE" id="PS50125">
    <property type="entry name" value="GUANYLATE_CYCLASE_2"/>
    <property type="match status" value="1"/>
</dbReference>
<evidence type="ECO:0000259" key="2">
    <source>
        <dbReference type="PROSITE" id="PS50125"/>
    </source>
</evidence>
<dbReference type="Proteomes" id="UP000615989">
    <property type="component" value="Unassembled WGS sequence"/>
</dbReference>
<sequence>MESASLDPAPTADAAFARLVATLARRLAALRPASSAALPARVRDAIAREQYRSELLVTAVQLAIAALLALLYAGTPRGFAPDAPVEAAPLGLSLFAILSLVRLYFALTGQLGRGLLGFTVVAEMAVLMSVIFAYHLQYEQPPQLSLKSTEFAYVFMLIALRALRFEAVWVVLSGLTAAASWVALVAWSVASATANPVTWDYVTSLRSFQIHYGGEFDKLLAILVVTAMLAFSLARARQLLADAVAREQAVADLSLFFDDSVAARITGSEAEVMAGQGELREAAILFLDLRGFTAAAARLSPDALIALLGDYQGLVLPIIKAHGGSIDKFMGDGILASFGAVRPDPQFAANALRATDAIRLAVDRWRAAREAAGLPAPDVGAGLATGAVVFGIIGHARRLEYTVIGDAVNLAAKLEKHNKVERTRGLATRTAYELAREQGYRDVREILARRRVGGVAAPLDLVALGGERGTC</sequence>
<feature type="transmembrane region" description="Helical" evidence="1">
    <location>
        <begin position="151"/>
        <end position="172"/>
    </location>
</feature>
<comment type="caution">
    <text evidence="3">The sequence shown here is derived from an EMBL/GenBank/DDBJ whole genome shotgun (WGS) entry which is preliminary data.</text>
</comment>
<feature type="transmembrane region" description="Helical" evidence="1">
    <location>
        <begin position="87"/>
        <end position="107"/>
    </location>
</feature>
<dbReference type="SUPFAM" id="SSF55073">
    <property type="entry name" value="Nucleotide cyclase"/>
    <property type="match status" value="1"/>
</dbReference>
<organism evidence="3 4">
    <name type="scientific">Aromatoleum anaerobium</name>
    <dbReference type="NCBI Taxonomy" id="182180"/>
    <lineage>
        <taxon>Bacteria</taxon>
        <taxon>Pseudomonadati</taxon>
        <taxon>Pseudomonadota</taxon>
        <taxon>Betaproteobacteria</taxon>
        <taxon>Rhodocyclales</taxon>
        <taxon>Rhodocyclaceae</taxon>
        <taxon>Aromatoleum</taxon>
    </lineage>
</organism>
<feature type="transmembrane region" description="Helical" evidence="1">
    <location>
        <begin position="179"/>
        <end position="199"/>
    </location>
</feature>
<dbReference type="InterPro" id="IPR001054">
    <property type="entry name" value="A/G_cyclase"/>
</dbReference>
<dbReference type="Gene3D" id="3.30.70.1230">
    <property type="entry name" value="Nucleotide cyclase"/>
    <property type="match status" value="1"/>
</dbReference>
<keyword evidence="1" id="KW-0812">Transmembrane</keyword>
<feature type="transmembrane region" description="Helical" evidence="1">
    <location>
        <begin position="114"/>
        <end position="136"/>
    </location>
</feature>
<gene>
    <name evidence="3" type="ORF">GO606_09235</name>
</gene>
<dbReference type="PANTHER" id="PTHR43081:SF1">
    <property type="entry name" value="ADENYLATE CYCLASE, TERMINAL-DIFFERENTIATION SPECIFIC"/>
    <property type="match status" value="1"/>
</dbReference>
<dbReference type="EMBL" id="WTVG01000021">
    <property type="protein sequence ID" value="NMG24902.1"/>
    <property type="molecule type" value="Genomic_DNA"/>
</dbReference>
<feature type="transmembrane region" description="Helical" evidence="1">
    <location>
        <begin position="55"/>
        <end position="75"/>
    </location>
</feature>
<protein>
    <submittedName>
        <fullName evidence="3">Adenylate/guanylate cyclase domain-containing protein</fullName>
    </submittedName>
</protein>
<dbReference type="CDD" id="cd07302">
    <property type="entry name" value="CHD"/>
    <property type="match status" value="1"/>
</dbReference>
<name>A0ABX1PNI8_9RHOO</name>
<keyword evidence="4" id="KW-1185">Reference proteome</keyword>
<feature type="transmembrane region" description="Helical" evidence="1">
    <location>
        <begin position="219"/>
        <end position="236"/>
    </location>
</feature>
<proteinExistence type="predicted"/>
<evidence type="ECO:0000313" key="3">
    <source>
        <dbReference type="EMBL" id="NMG24902.1"/>
    </source>
</evidence>
<dbReference type="RefSeq" id="WP_169118277.1">
    <property type="nucleotide sequence ID" value="NZ_WTVG02000040.1"/>
</dbReference>
<dbReference type="SMART" id="SM00044">
    <property type="entry name" value="CYCc"/>
    <property type="match status" value="1"/>
</dbReference>
<dbReference type="InterPro" id="IPR050697">
    <property type="entry name" value="Adenylyl/Guanylyl_Cyclase_3/4"/>
</dbReference>
<reference evidence="3" key="1">
    <citation type="submission" date="2019-12" db="EMBL/GenBank/DDBJ databases">
        <title>Comparative genomics gives insights into the taxonomy of the Azoarcus-Aromatoleum group and reveals separate origins of nif in the plant-associated Azoarcus and non-plant-associated Aromatoleum sub-groups.</title>
        <authorList>
            <person name="Lafos M."/>
            <person name="Maluk M."/>
            <person name="Batista M."/>
            <person name="Junghare M."/>
            <person name="Carmona M."/>
            <person name="Faoro H."/>
            <person name="Cruz L.M."/>
            <person name="Battistoni F."/>
            <person name="De Souza E."/>
            <person name="Pedrosa F."/>
            <person name="Chen W.-M."/>
            <person name="Poole P.S."/>
            <person name="Dixon R.A."/>
            <person name="James E.K."/>
        </authorList>
    </citation>
    <scope>NUCLEOTIDE SEQUENCE</scope>
    <source>
        <strain evidence="3">LuFRes1</strain>
    </source>
</reference>
<keyword evidence="1" id="KW-1133">Transmembrane helix</keyword>
<feature type="domain" description="Guanylate cyclase" evidence="2">
    <location>
        <begin position="283"/>
        <end position="415"/>
    </location>
</feature>
<dbReference type="InterPro" id="IPR029787">
    <property type="entry name" value="Nucleotide_cyclase"/>
</dbReference>
<evidence type="ECO:0000313" key="4">
    <source>
        <dbReference type="Proteomes" id="UP000615989"/>
    </source>
</evidence>
<dbReference type="Pfam" id="PF00211">
    <property type="entry name" value="Guanylate_cyc"/>
    <property type="match status" value="1"/>
</dbReference>
<evidence type="ECO:0000256" key="1">
    <source>
        <dbReference type="SAM" id="Phobius"/>
    </source>
</evidence>
<accession>A0ABX1PNI8</accession>